<dbReference type="InterPro" id="IPR050188">
    <property type="entry name" value="RluA_PseudoU_synthase"/>
</dbReference>
<organism evidence="2 3">
    <name type="scientific">Paramicrosporidium saccamoebae</name>
    <dbReference type="NCBI Taxonomy" id="1246581"/>
    <lineage>
        <taxon>Eukaryota</taxon>
        <taxon>Fungi</taxon>
        <taxon>Fungi incertae sedis</taxon>
        <taxon>Cryptomycota</taxon>
        <taxon>Cryptomycota incertae sedis</taxon>
        <taxon>Paramicrosporidium</taxon>
    </lineage>
</organism>
<sequence length="409" mass="46648">MSSATTSLKGMFGRVGQLFRKPELQKHANTGRKVLMRPTVPPTTRWTTGQISVTPEDGQRRLTDMLCRQYDVSRAFVHRLLREGKVTVMRARPVEALPGTDVGIADPAMVKTWAPRENMRVIAGDLITMAEVILPPRTNIVLPKSNVLTEKTIEYMRSLVIHKDDRLIVINKPAGLAVHSGPGSATHIEGWLGALQYDAEIAPLLVHRLDKGTSGVLLLARTRDVAADLAARFRESHLDASVEKVYWALVRGMPDKRNMEGEIVTNIYRTAKTPNERMTSFADRRSDLLDEGKVAITRYRWMQLHLRRSPREKLSLIELQPLTGRTHQLRVHMAEQLKLPIFGDYRYFRNQLPNLKLHLHCYRITLKNWNDGKPLTIKASIPRHFIETMHDHPLKLNTVPKHALKRRAK</sequence>
<dbReference type="PROSITE" id="PS01129">
    <property type="entry name" value="PSI_RLU"/>
    <property type="match status" value="1"/>
</dbReference>
<reference evidence="2 3" key="1">
    <citation type="submission" date="2016-10" db="EMBL/GenBank/DDBJ databases">
        <title>The genome of Paramicrosporidium saccamoebae is the missing link in understanding Cryptomycota and Microsporidia evolution.</title>
        <authorList>
            <person name="Quandt C.A."/>
            <person name="Beaudet D."/>
            <person name="Corsaro D."/>
            <person name="Michel R."/>
            <person name="Corradi N."/>
            <person name="James T."/>
        </authorList>
    </citation>
    <scope>NUCLEOTIDE SEQUENCE [LARGE SCALE GENOMIC DNA]</scope>
    <source>
        <strain evidence="2 3">KSL3</strain>
    </source>
</reference>
<dbReference type="OrthoDB" id="428658at2759"/>
<dbReference type="CDD" id="cd02869">
    <property type="entry name" value="PseudoU_synth_RluA_like"/>
    <property type="match status" value="1"/>
</dbReference>
<dbReference type="Gene3D" id="3.30.2350.10">
    <property type="entry name" value="Pseudouridine synthase"/>
    <property type="match status" value="1"/>
</dbReference>
<dbReference type="GO" id="GO:0009982">
    <property type="term" value="F:pseudouridine synthase activity"/>
    <property type="evidence" value="ECO:0007669"/>
    <property type="project" value="InterPro"/>
</dbReference>
<dbReference type="GO" id="GO:0003723">
    <property type="term" value="F:RNA binding"/>
    <property type="evidence" value="ECO:0007669"/>
    <property type="project" value="InterPro"/>
</dbReference>
<dbReference type="AlphaFoldDB" id="A0A2H9TMU3"/>
<dbReference type="InterPro" id="IPR020103">
    <property type="entry name" value="PsdUridine_synth_cat_dom_sf"/>
</dbReference>
<keyword evidence="3" id="KW-1185">Reference proteome</keyword>
<protein>
    <submittedName>
        <fullName evidence="2">Pseudouridine synthase</fullName>
    </submittedName>
</protein>
<evidence type="ECO:0000259" key="1">
    <source>
        <dbReference type="Pfam" id="PF00849"/>
    </source>
</evidence>
<evidence type="ECO:0000313" key="3">
    <source>
        <dbReference type="Proteomes" id="UP000240830"/>
    </source>
</evidence>
<dbReference type="STRING" id="1246581.A0A2H9TMU3"/>
<dbReference type="InterPro" id="IPR006224">
    <property type="entry name" value="PsdUridine_synth_RluA-like_CS"/>
</dbReference>
<dbReference type="EMBL" id="MTSL01000081">
    <property type="protein sequence ID" value="PJF19075.1"/>
    <property type="molecule type" value="Genomic_DNA"/>
</dbReference>
<dbReference type="Proteomes" id="UP000240830">
    <property type="component" value="Unassembled WGS sequence"/>
</dbReference>
<name>A0A2H9TMU3_9FUNG</name>
<proteinExistence type="predicted"/>
<dbReference type="PANTHER" id="PTHR21600">
    <property type="entry name" value="MITOCHONDRIAL RNA PSEUDOURIDINE SYNTHASE"/>
    <property type="match status" value="1"/>
</dbReference>
<dbReference type="SUPFAM" id="SSF55120">
    <property type="entry name" value="Pseudouridine synthase"/>
    <property type="match status" value="1"/>
</dbReference>
<comment type="caution">
    <text evidence="2">The sequence shown here is derived from an EMBL/GenBank/DDBJ whole genome shotgun (WGS) entry which is preliminary data.</text>
</comment>
<feature type="domain" description="Pseudouridine synthase RsuA/RluA-like" evidence="1">
    <location>
        <begin position="167"/>
        <end position="334"/>
    </location>
</feature>
<gene>
    <name evidence="2" type="ORF">PSACC_01112</name>
</gene>
<dbReference type="GO" id="GO:0001522">
    <property type="term" value="P:pseudouridine synthesis"/>
    <property type="evidence" value="ECO:0007669"/>
    <property type="project" value="InterPro"/>
</dbReference>
<accession>A0A2H9TMU3</accession>
<evidence type="ECO:0000313" key="2">
    <source>
        <dbReference type="EMBL" id="PJF19075.1"/>
    </source>
</evidence>
<dbReference type="Pfam" id="PF00849">
    <property type="entry name" value="PseudoU_synth_2"/>
    <property type="match status" value="1"/>
</dbReference>
<dbReference type="InterPro" id="IPR006145">
    <property type="entry name" value="PsdUridine_synth_RsuA/RluA"/>
</dbReference>